<feature type="region of interest" description="Disordered" evidence="1">
    <location>
        <begin position="168"/>
        <end position="191"/>
    </location>
</feature>
<evidence type="ECO:0000313" key="2">
    <source>
        <dbReference type="EMBL" id="KAJ7743675.1"/>
    </source>
</evidence>
<organism evidence="2 3">
    <name type="scientific">Mycena maculata</name>
    <dbReference type="NCBI Taxonomy" id="230809"/>
    <lineage>
        <taxon>Eukaryota</taxon>
        <taxon>Fungi</taxon>
        <taxon>Dikarya</taxon>
        <taxon>Basidiomycota</taxon>
        <taxon>Agaricomycotina</taxon>
        <taxon>Agaricomycetes</taxon>
        <taxon>Agaricomycetidae</taxon>
        <taxon>Agaricales</taxon>
        <taxon>Marasmiineae</taxon>
        <taxon>Mycenaceae</taxon>
        <taxon>Mycena</taxon>
    </lineage>
</organism>
<dbReference type="Proteomes" id="UP001215280">
    <property type="component" value="Unassembled WGS sequence"/>
</dbReference>
<feature type="compositionally biased region" description="Polar residues" evidence="1">
    <location>
        <begin position="231"/>
        <end position="242"/>
    </location>
</feature>
<evidence type="ECO:0000313" key="3">
    <source>
        <dbReference type="Proteomes" id="UP001215280"/>
    </source>
</evidence>
<gene>
    <name evidence="2" type="ORF">DFH07DRAFT_777290</name>
</gene>
<reference evidence="2" key="1">
    <citation type="submission" date="2023-03" db="EMBL/GenBank/DDBJ databases">
        <title>Massive genome expansion in bonnet fungi (Mycena s.s.) driven by repeated elements and novel gene families across ecological guilds.</title>
        <authorList>
            <consortium name="Lawrence Berkeley National Laboratory"/>
            <person name="Harder C.B."/>
            <person name="Miyauchi S."/>
            <person name="Viragh M."/>
            <person name="Kuo A."/>
            <person name="Thoen E."/>
            <person name="Andreopoulos B."/>
            <person name="Lu D."/>
            <person name="Skrede I."/>
            <person name="Drula E."/>
            <person name="Henrissat B."/>
            <person name="Morin E."/>
            <person name="Kohler A."/>
            <person name="Barry K."/>
            <person name="LaButti K."/>
            <person name="Morin E."/>
            <person name="Salamov A."/>
            <person name="Lipzen A."/>
            <person name="Mereny Z."/>
            <person name="Hegedus B."/>
            <person name="Baldrian P."/>
            <person name="Stursova M."/>
            <person name="Weitz H."/>
            <person name="Taylor A."/>
            <person name="Grigoriev I.V."/>
            <person name="Nagy L.G."/>
            <person name="Martin F."/>
            <person name="Kauserud H."/>
        </authorList>
    </citation>
    <scope>NUCLEOTIDE SEQUENCE</scope>
    <source>
        <strain evidence="2">CBHHK188m</strain>
    </source>
</reference>
<name>A0AAD7IKK0_9AGAR</name>
<keyword evidence="3" id="KW-1185">Reference proteome</keyword>
<feature type="region of interest" description="Disordered" evidence="1">
    <location>
        <begin position="222"/>
        <end position="242"/>
    </location>
</feature>
<sequence>MPRRQPRARTEQRAGGTTWWAASSGAECRSCNLGRHDYEREFDPGWERDVGESQITLYTKSNGISYSKAVSRGASEIHGWPVSTTALTMGNELVVDSEIRGSWATAKPDWRCISRRRAVNAGRAMENNTAGVNPETQREAKPSEIEKVMEKDMELKLSEGAEAYVSPDTVRRPAASGAETHGETRQNTEHRLLRERHESRIIPYVTLYGWHKYVRCDSLARRRTREHKTSGRPSTTWDKGSE</sequence>
<accession>A0AAD7IKK0</accession>
<protein>
    <submittedName>
        <fullName evidence="2">Uncharacterized protein</fullName>
    </submittedName>
</protein>
<feature type="compositionally biased region" description="Basic and acidic residues" evidence="1">
    <location>
        <begin position="180"/>
        <end position="191"/>
    </location>
</feature>
<evidence type="ECO:0000256" key="1">
    <source>
        <dbReference type="SAM" id="MobiDB-lite"/>
    </source>
</evidence>
<dbReference type="AlphaFoldDB" id="A0AAD7IKK0"/>
<dbReference type="EMBL" id="JARJLG010000111">
    <property type="protein sequence ID" value="KAJ7743675.1"/>
    <property type="molecule type" value="Genomic_DNA"/>
</dbReference>
<comment type="caution">
    <text evidence="2">The sequence shown here is derived from an EMBL/GenBank/DDBJ whole genome shotgun (WGS) entry which is preliminary data.</text>
</comment>
<proteinExistence type="predicted"/>